<dbReference type="Proteomes" id="UP001497602">
    <property type="component" value="Unassembled WGS sequence"/>
</dbReference>
<dbReference type="Gene3D" id="3.40.50.2000">
    <property type="entry name" value="Glycogen Phosphorylase B"/>
    <property type="match status" value="2"/>
</dbReference>
<keyword evidence="2" id="KW-0812">Transmembrane</keyword>
<dbReference type="InterPro" id="IPR001296">
    <property type="entry name" value="Glyco_trans_1"/>
</dbReference>
<feature type="transmembrane region" description="Helical" evidence="2">
    <location>
        <begin position="87"/>
        <end position="105"/>
    </location>
</feature>
<keyword evidence="2" id="KW-1133">Transmembrane helix</keyword>
<reference evidence="5 6" key="1">
    <citation type="submission" date="2024-05" db="EMBL/GenBank/DDBJ databases">
        <authorList>
            <person name="Duchaud E."/>
        </authorList>
    </citation>
    <scope>NUCLEOTIDE SEQUENCE [LARGE SCALE GENOMIC DNA]</scope>
    <source>
        <strain evidence="5">Ena-SAMPLE-TAB-13-05-2024-13:56:06:370-140305</strain>
    </source>
</reference>
<sequence>MRILLIHQYFLEKGDGGGSRFNEMTKTWSSQGHSVTVLAGMVHYNTGKKQDRYKGKFTFKDNQFYDNVDVIRCHVSESYNVSFLGRLWAYFSFVFSSIYAGLFKTKGKYDVILVTSPPLFVGITAYILSLFKRIPFVFEIRDLWPESAIDTGVLQNKQIINFAYWFEKFIYKKSKLINVLTPAFRDKLIQNKNIPSKKIIFIPNAADFTLAEKIQKDTSFKPAEFKKELGLENNFVITYVGAHGVANHLIQLVDAAEELKDTNVVFQLIGAGMRKQGLRDEVVNKGLKNIIFRDPVPKEEVFKYILASDMGASVLKKVDTFKTIYSNKTFDYMSCKKPILLAIDGVSRDLVNKAECGIYVEPENTYEIVKGIKEALVLSESQLDQMGKSGYKYAKEYFDRELLAKEYINRIEQILNKNV</sequence>
<dbReference type="InterPro" id="IPR028098">
    <property type="entry name" value="Glyco_trans_4-like_N"/>
</dbReference>
<dbReference type="CDD" id="cd03794">
    <property type="entry name" value="GT4_WbuB-like"/>
    <property type="match status" value="1"/>
</dbReference>
<dbReference type="Pfam" id="PF13579">
    <property type="entry name" value="Glyco_trans_4_4"/>
    <property type="match status" value="1"/>
</dbReference>
<protein>
    <submittedName>
        <fullName evidence="5">Colanic acid biosynthesis glycosyl transferase WcaI</fullName>
    </submittedName>
</protein>
<evidence type="ECO:0000256" key="1">
    <source>
        <dbReference type="ARBA" id="ARBA00022679"/>
    </source>
</evidence>
<evidence type="ECO:0000256" key="2">
    <source>
        <dbReference type="SAM" id="Phobius"/>
    </source>
</evidence>
<dbReference type="Pfam" id="PF00534">
    <property type="entry name" value="Glycos_transf_1"/>
    <property type="match status" value="1"/>
</dbReference>
<evidence type="ECO:0000313" key="6">
    <source>
        <dbReference type="Proteomes" id="UP001497602"/>
    </source>
</evidence>
<comment type="caution">
    <text evidence="5">The sequence shown here is derived from an EMBL/GenBank/DDBJ whole genome shotgun (WGS) entry which is preliminary data.</text>
</comment>
<feature type="domain" description="Glycosyltransferase subfamily 4-like N-terminal" evidence="4">
    <location>
        <begin position="16"/>
        <end position="204"/>
    </location>
</feature>
<organism evidence="5 6">
    <name type="scientific">Tenacibaculum vairaonense</name>
    <dbReference type="NCBI Taxonomy" id="3137860"/>
    <lineage>
        <taxon>Bacteria</taxon>
        <taxon>Pseudomonadati</taxon>
        <taxon>Bacteroidota</taxon>
        <taxon>Flavobacteriia</taxon>
        <taxon>Flavobacteriales</taxon>
        <taxon>Flavobacteriaceae</taxon>
        <taxon>Tenacibaculum</taxon>
    </lineage>
</organism>
<dbReference type="PANTHER" id="PTHR46401:SF2">
    <property type="entry name" value="GLYCOSYLTRANSFERASE WBBK-RELATED"/>
    <property type="match status" value="1"/>
</dbReference>
<feature type="domain" description="Glycosyl transferase family 1" evidence="3">
    <location>
        <begin position="225"/>
        <end position="392"/>
    </location>
</feature>
<evidence type="ECO:0000259" key="3">
    <source>
        <dbReference type="Pfam" id="PF00534"/>
    </source>
</evidence>
<dbReference type="RefSeq" id="WP_348737717.1">
    <property type="nucleotide sequence ID" value="NZ_CAXJRC010000011.1"/>
</dbReference>
<keyword evidence="2" id="KW-0472">Membrane</keyword>
<evidence type="ECO:0000313" key="5">
    <source>
        <dbReference type="EMBL" id="CAL2105886.1"/>
    </source>
</evidence>
<keyword evidence="6" id="KW-1185">Reference proteome</keyword>
<dbReference type="PANTHER" id="PTHR46401">
    <property type="entry name" value="GLYCOSYLTRANSFERASE WBBK-RELATED"/>
    <property type="match status" value="1"/>
</dbReference>
<keyword evidence="1 5" id="KW-0808">Transferase</keyword>
<gene>
    <name evidence="5" type="ORF">T190115A13A_10042</name>
</gene>
<name>A0ABP1F7Y4_9FLAO</name>
<dbReference type="EMBL" id="CAXJRC010000011">
    <property type="protein sequence ID" value="CAL2105886.1"/>
    <property type="molecule type" value="Genomic_DNA"/>
</dbReference>
<accession>A0ABP1F7Y4</accession>
<dbReference type="GO" id="GO:0016740">
    <property type="term" value="F:transferase activity"/>
    <property type="evidence" value="ECO:0007669"/>
    <property type="project" value="UniProtKB-KW"/>
</dbReference>
<dbReference type="SUPFAM" id="SSF53756">
    <property type="entry name" value="UDP-Glycosyltransferase/glycogen phosphorylase"/>
    <property type="match status" value="1"/>
</dbReference>
<proteinExistence type="predicted"/>
<feature type="transmembrane region" description="Helical" evidence="2">
    <location>
        <begin position="111"/>
        <end position="131"/>
    </location>
</feature>
<evidence type="ECO:0000259" key="4">
    <source>
        <dbReference type="Pfam" id="PF13579"/>
    </source>
</evidence>